<dbReference type="InterPro" id="IPR003675">
    <property type="entry name" value="Rce1/LyrA-like_dom"/>
</dbReference>
<keyword evidence="1" id="KW-0812">Transmembrane</keyword>
<dbReference type="InterPro" id="IPR052710">
    <property type="entry name" value="CAAX_protease"/>
</dbReference>
<dbReference type="GO" id="GO:0080120">
    <property type="term" value="P:CAAX-box protein maturation"/>
    <property type="evidence" value="ECO:0007669"/>
    <property type="project" value="UniProtKB-ARBA"/>
</dbReference>
<keyword evidence="1" id="KW-1133">Transmembrane helix</keyword>
<accession>A0A939BT63</accession>
<comment type="caution">
    <text evidence="3">The sequence shown here is derived from an EMBL/GenBank/DDBJ whole genome shotgun (WGS) entry which is preliminary data.</text>
</comment>
<dbReference type="Proteomes" id="UP000774000">
    <property type="component" value="Unassembled WGS sequence"/>
</dbReference>
<keyword evidence="3" id="KW-0378">Hydrolase</keyword>
<dbReference type="GO" id="GO:0004175">
    <property type="term" value="F:endopeptidase activity"/>
    <property type="evidence" value="ECO:0007669"/>
    <property type="project" value="UniProtKB-ARBA"/>
</dbReference>
<feature type="transmembrane region" description="Helical" evidence="1">
    <location>
        <begin position="137"/>
        <end position="154"/>
    </location>
</feature>
<feature type="transmembrane region" description="Helical" evidence="1">
    <location>
        <begin position="44"/>
        <end position="69"/>
    </location>
</feature>
<keyword evidence="1" id="KW-0472">Membrane</keyword>
<evidence type="ECO:0000259" key="2">
    <source>
        <dbReference type="Pfam" id="PF02517"/>
    </source>
</evidence>
<evidence type="ECO:0000313" key="3">
    <source>
        <dbReference type="EMBL" id="MBM7557901.1"/>
    </source>
</evidence>
<name>A0A939BT63_9FIRM</name>
<keyword evidence="4" id="KW-1185">Reference proteome</keyword>
<dbReference type="EMBL" id="JAFBDQ010000019">
    <property type="protein sequence ID" value="MBM7557901.1"/>
    <property type="molecule type" value="Genomic_DNA"/>
</dbReference>
<feature type="transmembrane region" description="Helical" evidence="1">
    <location>
        <begin position="175"/>
        <end position="208"/>
    </location>
</feature>
<dbReference type="AlphaFoldDB" id="A0A939BT63"/>
<dbReference type="PANTHER" id="PTHR36435:SF1">
    <property type="entry name" value="CAAX AMINO TERMINAL PROTEASE FAMILY PROTEIN"/>
    <property type="match status" value="1"/>
</dbReference>
<feature type="transmembrane region" description="Helical" evidence="1">
    <location>
        <begin position="214"/>
        <end position="236"/>
    </location>
</feature>
<dbReference type="Pfam" id="PF02517">
    <property type="entry name" value="Rce1-like"/>
    <property type="match status" value="1"/>
</dbReference>
<feature type="transmembrane region" description="Helical" evidence="1">
    <location>
        <begin position="12"/>
        <end position="32"/>
    </location>
</feature>
<keyword evidence="3" id="KW-0645">Protease</keyword>
<proteinExistence type="predicted"/>
<reference evidence="3" key="1">
    <citation type="submission" date="2021-01" db="EMBL/GenBank/DDBJ databases">
        <title>Genomic Encyclopedia of Type Strains, Phase IV (KMG-IV): sequencing the most valuable type-strain genomes for metagenomic binning, comparative biology and taxonomic classification.</title>
        <authorList>
            <person name="Goeker M."/>
        </authorList>
    </citation>
    <scope>NUCLEOTIDE SEQUENCE</scope>
    <source>
        <strain evidence="3">DSM 23230</strain>
    </source>
</reference>
<dbReference type="PANTHER" id="PTHR36435">
    <property type="entry name" value="SLR1288 PROTEIN"/>
    <property type="match status" value="1"/>
</dbReference>
<feature type="transmembrane region" description="Helical" evidence="1">
    <location>
        <begin position="89"/>
        <end position="113"/>
    </location>
</feature>
<organism evidence="3 4">
    <name type="scientific">Halanaerobacter jeridensis</name>
    <dbReference type="NCBI Taxonomy" id="706427"/>
    <lineage>
        <taxon>Bacteria</taxon>
        <taxon>Bacillati</taxon>
        <taxon>Bacillota</taxon>
        <taxon>Clostridia</taxon>
        <taxon>Halanaerobiales</taxon>
        <taxon>Halobacteroidaceae</taxon>
        <taxon>Halanaerobacter</taxon>
    </lineage>
</organism>
<evidence type="ECO:0000313" key="4">
    <source>
        <dbReference type="Proteomes" id="UP000774000"/>
    </source>
</evidence>
<dbReference type="GO" id="GO:0006508">
    <property type="term" value="P:proteolysis"/>
    <property type="evidence" value="ECO:0007669"/>
    <property type="project" value="UniProtKB-KW"/>
</dbReference>
<dbReference type="RefSeq" id="WP_204702784.1">
    <property type="nucleotide sequence ID" value="NZ_JAFBDQ010000019.1"/>
</dbReference>
<evidence type="ECO:0000256" key="1">
    <source>
        <dbReference type="SAM" id="Phobius"/>
    </source>
</evidence>
<sequence>MIDLFKIKDDLWNLGDILLISIIVFGGRIPIYQITKIIFSSSSLLILNFIVHLIQSLLLVCLTLSFVVFKYNHSLTFFGLKKIKPVKNINYGLLGGIFIWLLITLINNCIYVVTTEFFQCRPATQAAVKSLLSSENLFLFLVHSLLIVIIAPITEEIFFRGFIYLYCKNKVGIKWGIIISALVFGLAHFNFWIFLPTFSGGIILAWIYEQTDSLYPAMIAHGTWNGIIIVLLYILWGVG</sequence>
<gene>
    <name evidence="3" type="ORF">JOC47_002769</name>
</gene>
<feature type="domain" description="CAAX prenyl protease 2/Lysostaphin resistance protein A-like" evidence="2">
    <location>
        <begin position="140"/>
        <end position="226"/>
    </location>
</feature>
<protein>
    <submittedName>
        <fullName evidence="3">Membrane protease YdiL (CAAX protease family)</fullName>
    </submittedName>
</protein>